<feature type="compositionally biased region" description="Polar residues" evidence="1">
    <location>
        <begin position="139"/>
        <end position="149"/>
    </location>
</feature>
<feature type="compositionally biased region" description="Polar residues" evidence="1">
    <location>
        <begin position="549"/>
        <end position="569"/>
    </location>
</feature>
<feature type="compositionally biased region" description="Acidic residues" evidence="1">
    <location>
        <begin position="369"/>
        <end position="378"/>
    </location>
</feature>
<dbReference type="AlphaFoldDB" id="A0AB39ZZN1"/>
<feature type="compositionally biased region" description="Polar residues" evidence="1">
    <location>
        <begin position="352"/>
        <end position="368"/>
    </location>
</feature>
<feature type="compositionally biased region" description="Basic and acidic residues" evidence="1">
    <location>
        <begin position="493"/>
        <end position="504"/>
    </location>
</feature>
<proteinExistence type="predicted"/>
<feature type="region of interest" description="Disordered" evidence="1">
    <location>
        <begin position="397"/>
        <end position="581"/>
    </location>
</feature>
<feature type="compositionally biased region" description="Low complexity" evidence="1">
    <location>
        <begin position="898"/>
        <end position="907"/>
    </location>
</feature>
<reference evidence="2" key="1">
    <citation type="submission" date="2025-05" db="UniProtKB">
        <authorList>
            <consortium name="RefSeq"/>
        </authorList>
    </citation>
    <scope>NUCLEOTIDE SEQUENCE [LARGE SCALE GENOMIC DNA]</scope>
</reference>
<feature type="compositionally biased region" description="Basic and acidic residues" evidence="1">
    <location>
        <begin position="460"/>
        <end position="483"/>
    </location>
</feature>
<name>A0AB39ZZN1_DROSZ</name>
<sequence length="1243" mass="139428">MKMRYKMSCWQQILTILGTSSIPDSEWAVIFAAFLDSWDNPYYIQTSTDPNIPIRTEYLVRPSKAFLESLSKGFTTGPKTAEFLEPTSVHSSRPRTSTPSKRRDTISHSLPRKAPSSGKRRDTIAHSVADASAQERRSLSLSTASSQLKSPRESEYATKVYSKKNQDASALTDDIVLNPIKRRESRASVSTAISIKRDESCSSSDELNLSSIKRQDTSTSQVAPTLSPHKSRESRSSAFTDMSTKRSDSCSSSDDPIFGSLKRQPTFALPKASGFNPIKDQDSSELLDDVVMNPIKPRDTSVSKSSQRGKSRATTEDKKASSVHSIKRRNTCVSTHTPQNTTSYLTRRRDTVSNPIKITKEPTNSFQNECDESSDECDDQLPLSKWLMIKKIKQQKPASVAGSVQKQPPAKDSNAPPPLVKRKRGRPSLQEKALQQARLEAELKNAQQPPEPASKSSLNEQKKLSTEKKTKKQEARLEAELRGAQEPVFKSPLIEENKHSEKRPTITPNKQKHQTKPLEKAAQKQLKEIQKRVKASPLKKTSPHELFKTPQSLVKPTTHSEIFQQPQNLSKSSGKKEPSKSRLQVIGPISPHHKKRTMSNVGVKAISAKTPLMPAHMPPTAINLKRTEVGGSAEKDEAHKNSLSRGQPVRRASHLYEHNYNMAVEGDSHRGQPVYASNMMDEDRLEDDDMVLTSPVGGGEADGLVIESIVDGESDLFDTPIEMFREVEEIDRCLENFINKTPSEIDSQLAHTTEFFEKLPSSPTVEENKAELAGIYMGEKEELDYEDDDDDVLSVATSWDGLDDETPPEPKPVEKLQTVEQKPKPTSKPPKEPPKRVVAAETPKVQNVKVFRIPKLSPEELKTQPSVMRSLYEREEIDNKEKLSAKPVPPPQGDPPLAASARQQRAEATAARRIKEPLPVFAPPYRVPPESTVPVVNASSKMFIPQLPVAQPPPKGNIRIVEVFGVKCMQSLDNRCSSFNCDHTLNSLGEVQRRLVKMDEETLVSTYRLMLRSFFLFQTYFSSFVEIFEHRQLREQLLYLVSDCRFYKDISAPLLAHVYSVLQKCGMQEQAVACIMEHLWVPCKAHKFRDMTLMVLRILSSGNWEDYYDKLAELKRVYEFEIPIENLITILKSSLDHAEKFAKALSLITIHEKTTCRNETILSILANKSAGAVQRQPVPESCPPSFVPPHAAGQQCAPFRGHPVLPNYREPPSPIIAHNFNGNNGIHYSNHFSNNLIKQNKRM</sequence>
<evidence type="ECO:0000256" key="1">
    <source>
        <dbReference type="SAM" id="MobiDB-lite"/>
    </source>
</evidence>
<feature type="compositionally biased region" description="Polar residues" evidence="1">
    <location>
        <begin position="331"/>
        <end position="345"/>
    </location>
</feature>
<feature type="compositionally biased region" description="Low complexity" evidence="1">
    <location>
        <begin position="86"/>
        <end position="99"/>
    </location>
</feature>
<keyword evidence="2" id="KW-1185">Reference proteome</keyword>
<feature type="region of interest" description="Disordered" evidence="1">
    <location>
        <begin position="878"/>
        <end position="907"/>
    </location>
</feature>
<gene>
    <name evidence="3" type="primary">del</name>
</gene>
<evidence type="ECO:0000313" key="3">
    <source>
        <dbReference type="RefSeq" id="XP_016945669.3"/>
    </source>
</evidence>
<protein>
    <submittedName>
        <fullName evidence="3">Protein deadlock isoform X1</fullName>
    </submittedName>
</protein>
<feature type="region of interest" description="Disordered" evidence="1">
    <location>
        <begin position="204"/>
        <end position="257"/>
    </location>
</feature>
<dbReference type="Proteomes" id="UP001652628">
    <property type="component" value="Chromosome 2L"/>
</dbReference>
<accession>A0AB39ZZN1</accession>
<dbReference type="RefSeq" id="XP_016945669.3">
    <property type="nucleotide sequence ID" value="XM_017090180.4"/>
</dbReference>
<organism evidence="2 3">
    <name type="scientific">Drosophila suzukii</name>
    <name type="common">Spotted-wing drosophila fruit fly</name>
    <dbReference type="NCBI Taxonomy" id="28584"/>
    <lineage>
        <taxon>Eukaryota</taxon>
        <taxon>Metazoa</taxon>
        <taxon>Ecdysozoa</taxon>
        <taxon>Arthropoda</taxon>
        <taxon>Hexapoda</taxon>
        <taxon>Insecta</taxon>
        <taxon>Pterygota</taxon>
        <taxon>Neoptera</taxon>
        <taxon>Endopterygota</taxon>
        <taxon>Diptera</taxon>
        <taxon>Brachycera</taxon>
        <taxon>Muscomorpha</taxon>
        <taxon>Ephydroidea</taxon>
        <taxon>Drosophilidae</taxon>
        <taxon>Drosophila</taxon>
        <taxon>Sophophora</taxon>
    </lineage>
</organism>
<dbReference type="GeneID" id="108021454"/>
<feature type="region of interest" description="Disordered" evidence="1">
    <location>
        <begin position="81"/>
        <end position="162"/>
    </location>
</feature>
<feature type="region of interest" description="Disordered" evidence="1">
    <location>
        <begin position="798"/>
        <end position="837"/>
    </location>
</feature>
<reference evidence="3" key="2">
    <citation type="submission" date="2025-08" db="UniProtKB">
        <authorList>
            <consortium name="RefSeq"/>
        </authorList>
    </citation>
    <scope>IDENTIFICATION</scope>
</reference>
<evidence type="ECO:0000313" key="2">
    <source>
        <dbReference type="Proteomes" id="UP001652628"/>
    </source>
</evidence>
<feature type="region of interest" description="Disordered" evidence="1">
    <location>
        <begin position="293"/>
        <end position="378"/>
    </location>
</feature>
<feature type="compositionally biased region" description="Basic and acidic residues" evidence="1">
    <location>
        <begin position="516"/>
        <end position="531"/>
    </location>
</feature>